<keyword evidence="4" id="KW-0378">Hydrolase</keyword>
<keyword evidence="3" id="KW-0479">Metal-binding</keyword>
<dbReference type="GO" id="GO:0004427">
    <property type="term" value="F:inorganic diphosphate phosphatase activity"/>
    <property type="evidence" value="ECO:0007669"/>
    <property type="project" value="UniProtKB-EC"/>
</dbReference>
<dbReference type="Gene3D" id="3.40.1390.20">
    <property type="entry name" value="HprK N-terminal domain-like"/>
    <property type="match status" value="1"/>
</dbReference>
<dbReference type="InterPro" id="IPR038763">
    <property type="entry name" value="DHH_sf"/>
</dbReference>
<dbReference type="PROSITE" id="PS51371">
    <property type="entry name" value="CBS"/>
    <property type="match status" value="2"/>
</dbReference>
<dbReference type="SMART" id="SM00116">
    <property type="entry name" value="CBS"/>
    <property type="match status" value="2"/>
</dbReference>
<dbReference type="NCBIfam" id="NF011440">
    <property type="entry name" value="PRK14869.1-2"/>
    <property type="match status" value="1"/>
</dbReference>
<dbReference type="Proteomes" id="UP000214975">
    <property type="component" value="Chromosome"/>
</dbReference>
<comment type="catalytic activity">
    <reaction evidence="7">
        <text>diphosphate + H2O = 2 phosphate + H(+)</text>
        <dbReference type="Rhea" id="RHEA:24576"/>
        <dbReference type="ChEBI" id="CHEBI:15377"/>
        <dbReference type="ChEBI" id="CHEBI:15378"/>
        <dbReference type="ChEBI" id="CHEBI:33019"/>
        <dbReference type="ChEBI" id="CHEBI:43474"/>
        <dbReference type="EC" id="3.6.1.1"/>
    </reaction>
</comment>
<dbReference type="Pfam" id="PF00571">
    <property type="entry name" value="CBS"/>
    <property type="match status" value="2"/>
</dbReference>
<evidence type="ECO:0000256" key="5">
    <source>
        <dbReference type="ARBA" id="ARBA00023211"/>
    </source>
</evidence>
<dbReference type="Pfam" id="PF01368">
    <property type="entry name" value="DHH"/>
    <property type="match status" value="1"/>
</dbReference>
<evidence type="ECO:0000256" key="3">
    <source>
        <dbReference type="ARBA" id="ARBA00022723"/>
    </source>
</evidence>
<dbReference type="SMART" id="SM01131">
    <property type="entry name" value="DHHA2"/>
    <property type="match status" value="1"/>
</dbReference>
<evidence type="ECO:0000256" key="4">
    <source>
        <dbReference type="ARBA" id="ARBA00022801"/>
    </source>
</evidence>
<dbReference type="EMBL" id="CP016893">
    <property type="protein sequence ID" value="AST57693.1"/>
    <property type="molecule type" value="Genomic_DNA"/>
</dbReference>
<dbReference type="SUPFAM" id="SSF64182">
    <property type="entry name" value="DHH phosphoesterases"/>
    <property type="match status" value="1"/>
</dbReference>
<dbReference type="FunFam" id="3.90.1640.10:FF:000001">
    <property type="entry name" value="Probable manganese-dependent inorganic pyrophosphatase"/>
    <property type="match status" value="1"/>
</dbReference>
<name>A0A223HZ02_THETR</name>
<dbReference type="InterPro" id="IPR038222">
    <property type="entry name" value="DHHA2_dom_sf"/>
</dbReference>
<dbReference type="NCBIfam" id="NF011443">
    <property type="entry name" value="PRK14869.1-5"/>
    <property type="match status" value="1"/>
</dbReference>
<reference evidence="8 9" key="1">
    <citation type="submission" date="2016-08" db="EMBL/GenBank/DDBJ databases">
        <title>A novel genetic cassette of butanologenic Thermoanaerobacterium thermosaccharolyticum that directly convert cellulose to butanol.</title>
        <authorList>
            <person name="Li T."/>
            <person name="He J."/>
        </authorList>
    </citation>
    <scope>NUCLEOTIDE SEQUENCE [LARGE SCALE GENOMIC DNA]</scope>
    <source>
        <strain evidence="8 9">TG57</strain>
    </source>
</reference>
<dbReference type="InterPro" id="IPR001667">
    <property type="entry name" value="DDH_dom"/>
</dbReference>
<dbReference type="SUPFAM" id="SSF54631">
    <property type="entry name" value="CBS-domain pair"/>
    <property type="match status" value="1"/>
</dbReference>
<comment type="cofactor">
    <cofactor evidence="1">
        <name>Mn(2+)</name>
        <dbReference type="ChEBI" id="CHEBI:29035"/>
    </cofactor>
</comment>
<dbReference type="NCBIfam" id="NF011442">
    <property type="entry name" value="PRK14869.1-4"/>
    <property type="match status" value="1"/>
</dbReference>
<dbReference type="SUPFAM" id="SSF75138">
    <property type="entry name" value="HprK N-terminal domain-like"/>
    <property type="match status" value="1"/>
</dbReference>
<dbReference type="Gene3D" id="3.90.1640.10">
    <property type="entry name" value="inorganic pyrophosphatase (n-terminal core)"/>
    <property type="match status" value="2"/>
</dbReference>
<evidence type="ECO:0000313" key="8">
    <source>
        <dbReference type="EMBL" id="AST57693.1"/>
    </source>
</evidence>
<dbReference type="EC" id="3.6.1.1" evidence="2"/>
<dbReference type="InterPro" id="IPR028979">
    <property type="entry name" value="Ser_kin/Pase_Hpr-like_N_sf"/>
</dbReference>
<evidence type="ECO:0000256" key="2">
    <source>
        <dbReference type="ARBA" id="ARBA00012146"/>
    </source>
</evidence>
<dbReference type="RefSeq" id="WP_094397351.1">
    <property type="nucleotide sequence ID" value="NZ_CP016893.1"/>
</dbReference>
<protein>
    <recommendedName>
        <fullName evidence="2">inorganic diphosphatase</fullName>
        <ecNumber evidence="2">3.6.1.1</ecNumber>
    </recommendedName>
    <alternativeName>
        <fullName evidence="6">Pyrophosphate phospho-hydrolase</fullName>
    </alternativeName>
</protein>
<proteinExistence type="predicted"/>
<accession>A0A223HZ02</accession>
<dbReference type="Pfam" id="PF07085">
    <property type="entry name" value="DRTGG"/>
    <property type="match status" value="1"/>
</dbReference>
<dbReference type="GO" id="GO:0005737">
    <property type="term" value="C:cytoplasm"/>
    <property type="evidence" value="ECO:0007669"/>
    <property type="project" value="InterPro"/>
</dbReference>
<dbReference type="NCBIfam" id="NF003877">
    <property type="entry name" value="PRK05427.1"/>
    <property type="match status" value="1"/>
</dbReference>
<gene>
    <name evidence="8" type="ORF">Thert_01689</name>
</gene>
<dbReference type="Pfam" id="PF02833">
    <property type="entry name" value="DHHA2"/>
    <property type="match status" value="1"/>
</dbReference>
<dbReference type="InterPro" id="IPR046342">
    <property type="entry name" value="CBS_dom_sf"/>
</dbReference>
<evidence type="ECO:0000256" key="6">
    <source>
        <dbReference type="ARBA" id="ARBA00032535"/>
    </source>
</evidence>
<sequence length="539" mass="60311">MSVVFVSGHKNPDTDSICSAIAYADLKRKADKIDAIPVRLGPINRETQFVLNYFNVKEPLLIDNVFTQVGDIAYDKPLTISEKAPMYEAWNVLLNNNSKTIVVVDDENKLKGIATMGDLAKAYLTSSQELSNYNIPVDNITKTLNGKIIVKNKEFIRGDIIVAAMQTESVVSRIKSGMTLIVGNRENIQLESIRKGAKTIIITGGEEPSNAVINEAKKFSSTLIVVPCDTFDTIKLINQCLPVSLIMIKDDIVTFKDSDYIDDVRQTMLKYRYRNFPVVDDDGKILGLLARRHILDYDRKKIILVDHNELSQAVDGIEDATILEIIDHHRIGGIETNQPILFRNQPVGCSSTIINKIYEERGITPDKHIAGLMCAAILSDTLVFKSPTCTPEDIRAAKKLSEIAGIDIESFGKKMFEAGTSLKGKTVDEIFYMDFKEFLIGDFKIGIGQVNTLSSIGNLKNDLLKFMEEERKNKNFDMLLLMLTDIINEGSLFLFAGNHKDLLERAFNISIDDNNFYLPYVISRKKQVVPPIAKAINSN</sequence>
<dbReference type="PANTHER" id="PTHR12112:SF22">
    <property type="entry name" value="MANGANESE-DEPENDENT INORGANIC PYROPHOSPHATASE-RELATED"/>
    <property type="match status" value="1"/>
</dbReference>
<dbReference type="GO" id="GO:0046872">
    <property type="term" value="F:metal ion binding"/>
    <property type="evidence" value="ECO:0007669"/>
    <property type="project" value="UniProtKB-KW"/>
</dbReference>
<dbReference type="InterPro" id="IPR010766">
    <property type="entry name" value="DRTGG"/>
</dbReference>
<dbReference type="Gene3D" id="3.10.310.20">
    <property type="entry name" value="DHHA2 domain"/>
    <property type="match status" value="1"/>
</dbReference>
<evidence type="ECO:0000256" key="7">
    <source>
        <dbReference type="ARBA" id="ARBA00047820"/>
    </source>
</evidence>
<dbReference type="PANTHER" id="PTHR12112">
    <property type="entry name" value="BNIP - RELATED"/>
    <property type="match status" value="1"/>
</dbReference>
<evidence type="ECO:0000313" key="9">
    <source>
        <dbReference type="Proteomes" id="UP000214975"/>
    </source>
</evidence>
<dbReference type="AlphaFoldDB" id="A0A223HZ02"/>
<organism evidence="8 9">
    <name type="scientific">Thermoanaerobacterium thermosaccharolyticum</name>
    <name type="common">Clostridium thermosaccharolyticum</name>
    <dbReference type="NCBI Taxonomy" id="1517"/>
    <lineage>
        <taxon>Bacteria</taxon>
        <taxon>Bacillati</taxon>
        <taxon>Bacillota</taxon>
        <taxon>Clostridia</taxon>
        <taxon>Thermoanaerobacterales</taxon>
        <taxon>Thermoanaerobacteraceae</taxon>
        <taxon>Thermoanaerobacterium</taxon>
    </lineage>
</organism>
<evidence type="ECO:0000256" key="1">
    <source>
        <dbReference type="ARBA" id="ARBA00001936"/>
    </source>
</evidence>
<dbReference type="InterPro" id="IPR000644">
    <property type="entry name" value="CBS_dom"/>
</dbReference>
<dbReference type="InterPro" id="IPR004097">
    <property type="entry name" value="DHHA2"/>
</dbReference>
<keyword evidence="5" id="KW-0464">Manganese</keyword>